<evidence type="ECO:0000256" key="2">
    <source>
        <dbReference type="PROSITE-ProRule" id="PRU01161"/>
    </source>
</evidence>
<proteinExistence type="predicted"/>
<evidence type="ECO:0000259" key="4">
    <source>
        <dbReference type="PROSITE" id="PS51635"/>
    </source>
</evidence>
<dbReference type="PROSITE" id="PS51635">
    <property type="entry name" value="PNPLA"/>
    <property type="match status" value="1"/>
</dbReference>
<feature type="short sequence motif" description="GXGXXG" evidence="2">
    <location>
        <begin position="11"/>
        <end position="16"/>
    </location>
</feature>
<dbReference type="SUPFAM" id="SSF52151">
    <property type="entry name" value="FabD/lysophospholipase-like"/>
    <property type="match status" value="1"/>
</dbReference>
<evidence type="ECO:0000313" key="5">
    <source>
        <dbReference type="EMBL" id="GAA4386442.1"/>
    </source>
</evidence>
<keyword evidence="3" id="KW-1133">Transmembrane helix</keyword>
<dbReference type="Pfam" id="PF01734">
    <property type="entry name" value="Patatin"/>
    <property type="match status" value="1"/>
</dbReference>
<protein>
    <submittedName>
        <fullName evidence="5">Patatin-like phospholipase family protein</fullName>
    </submittedName>
</protein>
<feature type="active site" description="Proton acceptor" evidence="2">
    <location>
        <position position="187"/>
    </location>
</feature>
<dbReference type="Gene3D" id="3.40.1090.10">
    <property type="entry name" value="Cytosolic phospholipase A2 catalytic domain"/>
    <property type="match status" value="2"/>
</dbReference>
<dbReference type="EMBL" id="BAABFR010000009">
    <property type="protein sequence ID" value="GAA4386442.1"/>
    <property type="molecule type" value="Genomic_DNA"/>
</dbReference>
<organism evidence="5 6">
    <name type="scientific">Tsukamurella soli</name>
    <dbReference type="NCBI Taxonomy" id="644556"/>
    <lineage>
        <taxon>Bacteria</taxon>
        <taxon>Bacillati</taxon>
        <taxon>Actinomycetota</taxon>
        <taxon>Actinomycetes</taxon>
        <taxon>Mycobacteriales</taxon>
        <taxon>Tsukamurellaceae</taxon>
        <taxon>Tsukamurella</taxon>
    </lineage>
</organism>
<evidence type="ECO:0000313" key="6">
    <source>
        <dbReference type="Proteomes" id="UP001500635"/>
    </source>
</evidence>
<keyword evidence="2" id="KW-0442">Lipid degradation</keyword>
<keyword evidence="2" id="KW-0378">Hydrolase</keyword>
<feature type="short sequence motif" description="DGA/G" evidence="2">
    <location>
        <begin position="187"/>
        <end position="189"/>
    </location>
</feature>
<comment type="caution">
    <text evidence="5">The sequence shown here is derived from an EMBL/GenBank/DDBJ whole genome shotgun (WGS) entry which is preliminary data.</text>
</comment>
<feature type="domain" description="PNPLA" evidence="4">
    <location>
        <begin position="7"/>
        <end position="200"/>
    </location>
</feature>
<feature type="active site" description="Nucleophile" evidence="2">
    <location>
        <position position="45"/>
    </location>
</feature>
<dbReference type="RefSeq" id="WP_344991682.1">
    <property type="nucleotide sequence ID" value="NZ_BAABFR010000009.1"/>
</dbReference>
<feature type="short sequence motif" description="GXSXG" evidence="2">
    <location>
        <begin position="43"/>
        <end position="47"/>
    </location>
</feature>
<reference evidence="6" key="1">
    <citation type="journal article" date="2019" name="Int. J. Syst. Evol. Microbiol.">
        <title>The Global Catalogue of Microorganisms (GCM) 10K type strain sequencing project: providing services to taxonomists for standard genome sequencing and annotation.</title>
        <authorList>
            <consortium name="The Broad Institute Genomics Platform"/>
            <consortium name="The Broad Institute Genome Sequencing Center for Infectious Disease"/>
            <person name="Wu L."/>
            <person name="Ma J."/>
        </authorList>
    </citation>
    <scope>NUCLEOTIDE SEQUENCE [LARGE SCALE GENOMIC DNA]</scope>
    <source>
        <strain evidence="6">JCM 17688</strain>
    </source>
</reference>
<sequence>MGAGRAVVLGGGGLAGIAWMTGMLAAWEAAGLTPARDADTVVGTSAGSTVAAQATNRSPSDIYAGLTGDAPTAEEISPGRHSEEQIGALLEIMSQVPPPPESELVDYYFAVPVDDSLAAARREVIRQRCAGCAWRPGLVITALSRRRRARVTFDQTTGVPLADAVAASCAVPGLWPHVTVGGDDYIDGGMLSSTNADLAAGADPILVLQPDPRPDDLFPEAEKAARAGALIVRPDERSWQAAGSNPLDPAVRPACARAGYAQGELSVDRVRAYWG</sequence>
<name>A0ABP8J7N2_9ACTN</name>
<evidence type="ECO:0000256" key="1">
    <source>
        <dbReference type="ARBA" id="ARBA00023098"/>
    </source>
</evidence>
<keyword evidence="6" id="KW-1185">Reference proteome</keyword>
<dbReference type="Proteomes" id="UP001500635">
    <property type="component" value="Unassembled WGS sequence"/>
</dbReference>
<keyword evidence="3" id="KW-0812">Transmembrane</keyword>
<gene>
    <name evidence="5" type="ORF">GCM10023147_09730</name>
</gene>
<keyword evidence="3" id="KW-0472">Membrane</keyword>
<feature type="transmembrane region" description="Helical" evidence="3">
    <location>
        <begin position="6"/>
        <end position="27"/>
    </location>
</feature>
<keyword evidence="1 2" id="KW-0443">Lipid metabolism</keyword>
<accession>A0ABP8J7N2</accession>
<dbReference type="InterPro" id="IPR002641">
    <property type="entry name" value="PNPLA_dom"/>
</dbReference>
<dbReference type="InterPro" id="IPR016035">
    <property type="entry name" value="Acyl_Trfase/lysoPLipase"/>
</dbReference>
<evidence type="ECO:0000256" key="3">
    <source>
        <dbReference type="SAM" id="Phobius"/>
    </source>
</evidence>